<evidence type="ECO:0000256" key="3">
    <source>
        <dbReference type="SAM" id="MobiDB-lite"/>
    </source>
</evidence>
<proteinExistence type="predicted"/>
<keyword evidence="2" id="KW-0175">Coiled coil</keyword>
<keyword evidence="1" id="KW-0862">Zinc</keyword>
<dbReference type="Gramene" id="KOM40058">
    <property type="protein sequence ID" value="KOM40058"/>
    <property type="gene ID" value="LR48_Vigan04g025600"/>
</dbReference>
<sequence>MAPTPPSQPTERDASDHNRLLKSVIGVLQQQNAALEQQITIVLQSLEAARANSEATQRQLVEILEITENISGTSTSSGNKRTEWSLESFLRHHPSKFNEKCLPGELEKVNALEKNVTVVEQHMKQQQQQVVRETTSSRNNTNSRRTRRTPYARTELPSISSGSQAQPWVAANRSEQKKTIKCFKCGGPHFRSSCPQLVEAKYCLQCGGSGHVKNECNMGERAGLGPPNAGRGQPGRGGLAQVG</sequence>
<reference evidence="6" key="1">
    <citation type="journal article" date="2015" name="Proc. Natl. Acad. Sci. U.S.A.">
        <title>Genome sequencing of adzuki bean (Vigna angularis) provides insight into high starch and low fat accumulation and domestication.</title>
        <authorList>
            <person name="Yang K."/>
            <person name="Tian Z."/>
            <person name="Chen C."/>
            <person name="Luo L."/>
            <person name="Zhao B."/>
            <person name="Wang Z."/>
            <person name="Yu L."/>
            <person name="Li Y."/>
            <person name="Sun Y."/>
            <person name="Li W."/>
            <person name="Chen Y."/>
            <person name="Li Y."/>
            <person name="Zhang Y."/>
            <person name="Ai D."/>
            <person name="Zhao J."/>
            <person name="Shang C."/>
            <person name="Ma Y."/>
            <person name="Wu B."/>
            <person name="Wang M."/>
            <person name="Gao L."/>
            <person name="Sun D."/>
            <person name="Zhang P."/>
            <person name="Guo F."/>
            <person name="Wang W."/>
            <person name="Li Y."/>
            <person name="Wang J."/>
            <person name="Varshney R.K."/>
            <person name="Wang J."/>
            <person name="Ling H.Q."/>
            <person name="Wan P."/>
        </authorList>
    </citation>
    <scope>NUCLEOTIDE SEQUENCE</scope>
    <source>
        <strain evidence="6">cv. Jingnong 6</strain>
    </source>
</reference>
<keyword evidence="1" id="KW-0479">Metal-binding</keyword>
<evidence type="ECO:0000313" key="5">
    <source>
        <dbReference type="EMBL" id="KOM40058.1"/>
    </source>
</evidence>
<feature type="compositionally biased region" description="Polar residues" evidence="3">
    <location>
        <begin position="157"/>
        <end position="166"/>
    </location>
</feature>
<dbReference type="PROSITE" id="PS50158">
    <property type="entry name" value="ZF_CCHC"/>
    <property type="match status" value="1"/>
</dbReference>
<dbReference type="AlphaFoldDB" id="A0A0L9UBD3"/>
<feature type="region of interest" description="Disordered" evidence="3">
    <location>
        <begin position="125"/>
        <end position="171"/>
    </location>
</feature>
<dbReference type="InterPro" id="IPR001878">
    <property type="entry name" value="Znf_CCHC"/>
</dbReference>
<gene>
    <name evidence="5" type="ORF">LR48_Vigan04g025600</name>
</gene>
<dbReference type="SMART" id="SM00343">
    <property type="entry name" value="ZnF_C2HC"/>
    <property type="match status" value="2"/>
</dbReference>
<feature type="coiled-coil region" evidence="2">
    <location>
        <begin position="18"/>
        <end position="52"/>
    </location>
</feature>
<evidence type="ECO:0000259" key="4">
    <source>
        <dbReference type="PROSITE" id="PS50158"/>
    </source>
</evidence>
<dbReference type="InterPro" id="IPR036875">
    <property type="entry name" value="Znf_CCHC_sf"/>
</dbReference>
<protein>
    <recommendedName>
        <fullName evidence="4">CCHC-type domain-containing protein</fullName>
    </recommendedName>
</protein>
<dbReference type="GO" id="GO:0008270">
    <property type="term" value="F:zinc ion binding"/>
    <property type="evidence" value="ECO:0007669"/>
    <property type="project" value="UniProtKB-KW"/>
</dbReference>
<feature type="compositionally biased region" description="Low complexity" evidence="3">
    <location>
        <begin position="125"/>
        <end position="143"/>
    </location>
</feature>
<dbReference type="EMBL" id="CM003374">
    <property type="protein sequence ID" value="KOM40058.1"/>
    <property type="molecule type" value="Genomic_DNA"/>
</dbReference>
<dbReference type="SUPFAM" id="SSF57756">
    <property type="entry name" value="Retrovirus zinc finger-like domains"/>
    <property type="match status" value="1"/>
</dbReference>
<name>A0A0L9UBD3_PHAAN</name>
<dbReference type="Gene3D" id="4.10.60.10">
    <property type="entry name" value="Zinc finger, CCHC-type"/>
    <property type="match status" value="1"/>
</dbReference>
<dbReference type="GO" id="GO:0003676">
    <property type="term" value="F:nucleic acid binding"/>
    <property type="evidence" value="ECO:0007669"/>
    <property type="project" value="InterPro"/>
</dbReference>
<feature type="region of interest" description="Disordered" evidence="3">
    <location>
        <begin position="224"/>
        <end position="243"/>
    </location>
</feature>
<evidence type="ECO:0000313" key="6">
    <source>
        <dbReference type="Proteomes" id="UP000053144"/>
    </source>
</evidence>
<accession>A0A0L9UBD3</accession>
<feature type="compositionally biased region" description="Gly residues" evidence="3">
    <location>
        <begin position="232"/>
        <end position="243"/>
    </location>
</feature>
<organism evidence="5 6">
    <name type="scientific">Phaseolus angularis</name>
    <name type="common">Azuki bean</name>
    <name type="synonym">Vigna angularis</name>
    <dbReference type="NCBI Taxonomy" id="3914"/>
    <lineage>
        <taxon>Eukaryota</taxon>
        <taxon>Viridiplantae</taxon>
        <taxon>Streptophyta</taxon>
        <taxon>Embryophyta</taxon>
        <taxon>Tracheophyta</taxon>
        <taxon>Spermatophyta</taxon>
        <taxon>Magnoliopsida</taxon>
        <taxon>eudicotyledons</taxon>
        <taxon>Gunneridae</taxon>
        <taxon>Pentapetalae</taxon>
        <taxon>rosids</taxon>
        <taxon>fabids</taxon>
        <taxon>Fabales</taxon>
        <taxon>Fabaceae</taxon>
        <taxon>Papilionoideae</taxon>
        <taxon>50 kb inversion clade</taxon>
        <taxon>NPAAA clade</taxon>
        <taxon>indigoferoid/millettioid clade</taxon>
        <taxon>Phaseoleae</taxon>
        <taxon>Vigna</taxon>
    </lineage>
</organism>
<dbReference type="Proteomes" id="UP000053144">
    <property type="component" value="Chromosome 4"/>
</dbReference>
<evidence type="ECO:0000256" key="2">
    <source>
        <dbReference type="SAM" id="Coils"/>
    </source>
</evidence>
<feature type="domain" description="CCHC-type" evidence="4">
    <location>
        <begin position="203"/>
        <end position="216"/>
    </location>
</feature>
<keyword evidence="1" id="KW-0863">Zinc-finger</keyword>
<evidence type="ECO:0000256" key="1">
    <source>
        <dbReference type="PROSITE-ProRule" id="PRU00047"/>
    </source>
</evidence>